<dbReference type="KEGG" id="mpec:B9O19_00813"/>
<protein>
    <submittedName>
        <fullName evidence="2">Sporulation protein YqfD</fullName>
    </submittedName>
</protein>
<gene>
    <name evidence="2" type="ORF">B9O19_00813</name>
</gene>
<dbReference type="PIRSF" id="PIRSF029895">
    <property type="entry name" value="SpoIV"/>
    <property type="match status" value="1"/>
</dbReference>
<evidence type="ECO:0000313" key="3">
    <source>
        <dbReference type="Proteomes" id="UP000235589"/>
    </source>
</evidence>
<name>A0A2K9P170_9FIRM</name>
<keyword evidence="1" id="KW-0472">Membrane</keyword>
<keyword evidence="3" id="KW-1185">Reference proteome</keyword>
<dbReference type="GeneID" id="98062235"/>
<proteinExistence type="predicted"/>
<keyword evidence="1" id="KW-0812">Transmembrane</keyword>
<dbReference type="Pfam" id="PF06898">
    <property type="entry name" value="YqfD"/>
    <property type="match status" value="1"/>
</dbReference>
<evidence type="ECO:0000313" key="2">
    <source>
        <dbReference type="EMBL" id="AUO18990.1"/>
    </source>
</evidence>
<dbReference type="Proteomes" id="UP000235589">
    <property type="component" value="Chromosome"/>
</dbReference>
<feature type="transmembrane region" description="Helical" evidence="1">
    <location>
        <begin position="91"/>
        <end position="110"/>
    </location>
</feature>
<dbReference type="InterPro" id="IPR010690">
    <property type="entry name" value="YqfD"/>
</dbReference>
<organism evidence="2 3">
    <name type="scientific">Monoglobus pectinilyticus</name>
    <dbReference type="NCBI Taxonomy" id="1981510"/>
    <lineage>
        <taxon>Bacteria</taxon>
        <taxon>Bacillati</taxon>
        <taxon>Bacillota</taxon>
        <taxon>Clostridia</taxon>
        <taxon>Monoglobales</taxon>
        <taxon>Monoglobaceae</taxon>
        <taxon>Monoglobus</taxon>
    </lineage>
</organism>
<keyword evidence="1" id="KW-1133">Transmembrane helix</keyword>
<accession>A0A2K9P170</accession>
<dbReference type="NCBIfam" id="TIGR02876">
    <property type="entry name" value="spore_yqfD"/>
    <property type="match status" value="1"/>
</dbReference>
<dbReference type="AlphaFoldDB" id="A0A2K9P170"/>
<sequence length="420" mass="48123">MLFIRILNYIKGYLIITINGVFAERFINICVHRNILIWDVSRKNGGFMAKMATKDFYKVRDIARITNSKVRIKRRQGLPFLLIRYRNRWPIFFALILFIAIVHFTSTHIMSVDVEGNQRIPTEQVLSELRDVGVSFGKRVSGLNADTIRNQMIINNDEIAWLGVNVRGSRVYVEITERIDTESVPHLTEEKCNLVASKDGVIEKLEVGQGQTMVKKGDGVREGDVLVSGIMDSAYGGFRLVHSYGEVYARTEYTATKEYQLNYIEKEYSGEEKVRFGLNLFGNKIELYPPSMRPDDNYDEQAEEYVYRGSWLGNNVEFGGVVEKFLEYKEVEKQRTIQEAVETGRKEMTKEVENSVPKDAEIIARKTDHNIISGDAVSVTVTYECRENIAKESEIDKSLIDKNDNLDYDIKAEEDNSGGR</sequence>
<reference evidence="2 3" key="1">
    <citation type="submission" date="2017-04" db="EMBL/GenBank/DDBJ databases">
        <title>Monoglobus pectinilyticus 14 draft genome.</title>
        <authorList>
            <person name="Kim C."/>
            <person name="Rosendale D.I."/>
            <person name="Kelly W.J."/>
            <person name="Tannock G.W."/>
            <person name="Patchett M.L."/>
            <person name="Jordens J.Z."/>
        </authorList>
    </citation>
    <scope>NUCLEOTIDE SEQUENCE [LARGE SCALE GENOMIC DNA]</scope>
    <source>
        <strain evidence="2 3">14</strain>
    </source>
</reference>
<dbReference type="EMBL" id="CP020991">
    <property type="protein sequence ID" value="AUO18990.1"/>
    <property type="molecule type" value="Genomic_DNA"/>
</dbReference>
<evidence type="ECO:0000256" key="1">
    <source>
        <dbReference type="SAM" id="Phobius"/>
    </source>
</evidence>
<dbReference type="RefSeq" id="WP_102365234.1">
    <property type="nucleotide sequence ID" value="NZ_CP020991.1"/>
</dbReference>
<dbReference type="OrthoDB" id="1640349at2"/>